<evidence type="ECO:0000256" key="4">
    <source>
        <dbReference type="ARBA" id="ARBA00036749"/>
    </source>
</evidence>
<reference evidence="10" key="1">
    <citation type="submission" date="2015-06" db="EMBL/GenBank/DDBJ databases">
        <authorList>
            <person name="Lim Y.L."/>
            <person name="Ee R."/>
            <person name="Yong D."/>
            <person name="How K.Y."/>
            <person name="Yin W.F."/>
            <person name="Chan K.G."/>
        </authorList>
    </citation>
    <scope>NUCLEOTIDE SEQUENCE [LARGE SCALE GENOMIC DNA]</scope>
    <source>
        <strain evidence="10">DSM 25325</strain>
    </source>
</reference>
<evidence type="ECO:0000256" key="6">
    <source>
        <dbReference type="PROSITE-ProRule" id="PRU00182"/>
    </source>
</evidence>
<evidence type="ECO:0000313" key="10">
    <source>
        <dbReference type="Proteomes" id="UP000036700"/>
    </source>
</evidence>
<dbReference type="GO" id="GO:0160136">
    <property type="term" value="F:16S rRNA pseudouridine(516) synthase activity"/>
    <property type="evidence" value="ECO:0007669"/>
    <property type="project" value="UniProtKB-EC"/>
</dbReference>
<dbReference type="InterPro" id="IPR000748">
    <property type="entry name" value="PsdUridine_synth_RsuA/RluB/E/F"/>
</dbReference>
<dbReference type="InterPro" id="IPR006145">
    <property type="entry name" value="PsdUridine_synth_RsuA/RluA"/>
</dbReference>
<comment type="function">
    <text evidence="5">Responsible for synthesis of pseudouridine from uracil-516 in 16S ribosomal RNA.</text>
</comment>
<comment type="catalytic activity">
    <reaction evidence="4">
        <text>uridine(516) in 16S rRNA = pseudouridine(516) in 16S rRNA</text>
        <dbReference type="Rhea" id="RHEA:38867"/>
        <dbReference type="Rhea" id="RHEA-COMP:10089"/>
        <dbReference type="Rhea" id="RHEA-COMP:10090"/>
        <dbReference type="ChEBI" id="CHEBI:65314"/>
        <dbReference type="ChEBI" id="CHEBI:65315"/>
        <dbReference type="EC" id="5.4.99.19"/>
    </reaction>
</comment>
<dbReference type="PANTHER" id="PTHR47683">
    <property type="entry name" value="PSEUDOURIDINE SYNTHASE FAMILY PROTEIN-RELATED"/>
    <property type="match status" value="1"/>
</dbReference>
<dbReference type="GO" id="GO:0003723">
    <property type="term" value="F:RNA binding"/>
    <property type="evidence" value="ECO:0007669"/>
    <property type="project" value="UniProtKB-KW"/>
</dbReference>
<gene>
    <name evidence="9" type="ORF">ABW99_09010</name>
</gene>
<dbReference type="InterPro" id="IPR036986">
    <property type="entry name" value="S4_RNA-bd_sf"/>
</dbReference>
<dbReference type="GO" id="GO:0001522">
    <property type="term" value="P:pseudouridine synthesis"/>
    <property type="evidence" value="ECO:0007669"/>
    <property type="project" value="InterPro"/>
</dbReference>
<keyword evidence="10" id="KW-1185">Reference proteome</keyword>
<dbReference type="KEGG" id="ptx:ABW99_09010"/>
<dbReference type="Gene3D" id="3.30.70.1560">
    <property type="entry name" value="Alpha-L RNA-binding motif"/>
    <property type="match status" value="1"/>
</dbReference>
<dbReference type="Gene3D" id="3.10.290.10">
    <property type="entry name" value="RNA-binding S4 domain"/>
    <property type="match status" value="1"/>
</dbReference>
<dbReference type="EC" id="5.4.99.-" evidence="7"/>
<dbReference type="NCBIfam" id="TIGR00093">
    <property type="entry name" value="pseudouridine synthase"/>
    <property type="match status" value="1"/>
</dbReference>
<keyword evidence="3 7" id="KW-0413">Isomerase</keyword>
<evidence type="ECO:0000256" key="1">
    <source>
        <dbReference type="ARBA" id="ARBA00008348"/>
    </source>
</evidence>
<dbReference type="InterPro" id="IPR018496">
    <property type="entry name" value="PsdUridine_synth_RsuA/RluB_CS"/>
</dbReference>
<dbReference type="CDD" id="cd02553">
    <property type="entry name" value="PseudoU_synth_RsuA"/>
    <property type="match status" value="1"/>
</dbReference>
<evidence type="ECO:0000256" key="5">
    <source>
        <dbReference type="ARBA" id="ARBA00037590"/>
    </source>
</evidence>
<evidence type="ECO:0000256" key="2">
    <source>
        <dbReference type="ARBA" id="ARBA00022884"/>
    </source>
</evidence>
<name>A0A0G3EQM6_9BURK</name>
<dbReference type="RefSeq" id="WP_047214156.1">
    <property type="nucleotide sequence ID" value="NZ_CP011568.3"/>
</dbReference>
<dbReference type="AlphaFoldDB" id="A0A0G3EQM6"/>
<dbReference type="Proteomes" id="UP000036700">
    <property type="component" value="Chromosome"/>
</dbReference>
<dbReference type="InterPro" id="IPR050343">
    <property type="entry name" value="RsuA_PseudoU_synthase"/>
</dbReference>
<evidence type="ECO:0000256" key="7">
    <source>
        <dbReference type="RuleBase" id="RU003887"/>
    </source>
</evidence>
<evidence type="ECO:0000313" key="9">
    <source>
        <dbReference type="EMBL" id="AKJ68334.1"/>
    </source>
</evidence>
<dbReference type="PANTHER" id="PTHR47683:SF4">
    <property type="entry name" value="PSEUDOURIDINE SYNTHASE"/>
    <property type="match status" value="1"/>
</dbReference>
<evidence type="ECO:0000256" key="3">
    <source>
        <dbReference type="ARBA" id="ARBA00023235"/>
    </source>
</evidence>
<dbReference type="STRING" id="445709.ABW99_09010"/>
<proteinExistence type="inferred from homology"/>
<dbReference type="InterPro" id="IPR042092">
    <property type="entry name" value="PsdUridine_s_RsuA/RluB/E/F_cat"/>
</dbReference>
<dbReference type="InterPro" id="IPR020103">
    <property type="entry name" value="PsdUridine_synth_cat_dom_sf"/>
</dbReference>
<dbReference type="Pfam" id="PF00849">
    <property type="entry name" value="PseudoU_synth_2"/>
    <property type="match status" value="1"/>
</dbReference>
<dbReference type="PATRIC" id="fig|445709.3.peg.1927"/>
<protein>
    <recommendedName>
        <fullName evidence="7">Pseudouridine synthase</fullName>
        <ecNumber evidence="7">5.4.99.-</ecNumber>
    </recommendedName>
</protein>
<dbReference type="CDD" id="cd00165">
    <property type="entry name" value="S4"/>
    <property type="match status" value="1"/>
</dbReference>
<accession>A0A0G3EQM6</accession>
<dbReference type="PROSITE" id="PS50889">
    <property type="entry name" value="S4"/>
    <property type="match status" value="1"/>
</dbReference>
<dbReference type="SUPFAM" id="SSF55174">
    <property type="entry name" value="Alpha-L RNA-binding motif"/>
    <property type="match status" value="1"/>
</dbReference>
<dbReference type="InterPro" id="IPR020094">
    <property type="entry name" value="TruA/RsuA/RluB/E/F_N"/>
</dbReference>
<evidence type="ECO:0000259" key="8">
    <source>
        <dbReference type="Pfam" id="PF00849"/>
    </source>
</evidence>
<keyword evidence="2 6" id="KW-0694">RNA-binding</keyword>
<organism evidence="9 10">
    <name type="scientific">Pandoraea thiooxydans</name>
    <dbReference type="NCBI Taxonomy" id="445709"/>
    <lineage>
        <taxon>Bacteria</taxon>
        <taxon>Pseudomonadati</taxon>
        <taxon>Pseudomonadota</taxon>
        <taxon>Betaproteobacteria</taxon>
        <taxon>Burkholderiales</taxon>
        <taxon>Burkholderiaceae</taxon>
        <taxon>Pandoraea</taxon>
    </lineage>
</organism>
<dbReference type="OrthoDB" id="9807213at2"/>
<dbReference type="GO" id="GO:0006364">
    <property type="term" value="P:rRNA processing"/>
    <property type="evidence" value="ECO:0007669"/>
    <property type="project" value="UniProtKB-ARBA"/>
</dbReference>
<dbReference type="PROSITE" id="PS01149">
    <property type="entry name" value="PSI_RSU"/>
    <property type="match status" value="1"/>
</dbReference>
<dbReference type="SUPFAM" id="SSF55120">
    <property type="entry name" value="Pseudouridine synthase"/>
    <property type="match status" value="1"/>
</dbReference>
<comment type="similarity">
    <text evidence="1 7">Belongs to the pseudouridine synthase RsuA family.</text>
</comment>
<feature type="domain" description="Pseudouridine synthase RsuA/RluA-like" evidence="8">
    <location>
        <begin position="62"/>
        <end position="193"/>
    </location>
</feature>
<dbReference type="EMBL" id="CP011568">
    <property type="protein sequence ID" value="AKJ68334.1"/>
    <property type="molecule type" value="Genomic_DNA"/>
</dbReference>
<dbReference type="Gene3D" id="3.30.70.580">
    <property type="entry name" value="Pseudouridine synthase I, catalytic domain, N-terminal subdomain"/>
    <property type="match status" value="1"/>
</dbReference>
<sequence>MQLERLLQSQGFGSRKTCRALIECGAVSVGGVVCDAPKQEFAPHGLAFAVDGQPWRYREKVYLLLHKPAGYECSASPQHHQSVLALLPAPLVARGVQPAGRLDQDTTGLLLLSDDGPFLHALMSPRRHVPKRYLATTKHPVTEAMLVALRDGVLLHDETQPVRAIDAQIEGPHQLWLTIDQGKYHQVKRMVAAVGNRVEQLHRERLGGLALGTLAPGAWRYLEEDDLAAIPYPVPQN</sequence>